<gene>
    <name evidence="7" type="ORF">SNOG_01109</name>
</gene>
<dbReference type="eggNOG" id="KOG0975">
    <property type="taxonomic scope" value="Eukaryota"/>
</dbReference>
<dbReference type="GO" id="GO:0004084">
    <property type="term" value="F:branched-chain-amino-acid transaminase activity"/>
    <property type="evidence" value="ECO:0000318"/>
    <property type="project" value="GO_Central"/>
</dbReference>
<dbReference type="EMBL" id="CH445325">
    <property type="protein sequence ID" value="EAT92604.2"/>
    <property type="molecule type" value="Genomic_DNA"/>
</dbReference>
<comment type="cofactor">
    <cofactor evidence="1">
        <name>pyridoxal 5'-phosphate</name>
        <dbReference type="ChEBI" id="CHEBI:597326"/>
    </cofactor>
</comment>
<dbReference type="VEuPathDB" id="FungiDB:JI435_011090"/>
<keyword evidence="4" id="KW-0808">Transferase</keyword>
<dbReference type="InterPro" id="IPR043131">
    <property type="entry name" value="BCAT-like_N"/>
</dbReference>
<dbReference type="InParanoid" id="Q0V4F5"/>
<evidence type="ECO:0000256" key="5">
    <source>
        <dbReference type="ARBA" id="ARBA00022898"/>
    </source>
</evidence>
<accession>Q0V4F5</accession>
<feature type="modified residue" description="N6-(pyridoxal phosphate)lysine" evidence="6">
    <location>
        <position position="198"/>
    </location>
</feature>
<protein>
    <submittedName>
        <fullName evidence="7">Uncharacterized protein</fullName>
    </submittedName>
</protein>
<evidence type="ECO:0000256" key="4">
    <source>
        <dbReference type="ARBA" id="ARBA00022679"/>
    </source>
</evidence>
<sequence length="317" mass="34198">MAPPPAPLETINWSTLTLNVPTEATQSQPIPSHVETTFTLRTSEWSRPVVHKSPYLTLHGLSPALNYGMQAFEGLKATRHTDNTISIFRPAFHHARLAHSAATIALPCPPLHTFLSALELLVRENVRLLGPPESSAILYIRPVLIPTSPHLSLTPVPHTVTLAIFAHPATTYLGVRPVPACISTTYDRAAPLGAGHAKIGGNYAAGIVPAQEAMKRGFPMQLFVDAGTRSEIEEFGSSGFVGVKSDGTLVVPESRQVIASVTSDTLQVIAKEVLGWKVEKRRVGVDELASFEEVIAVGTAGKRNCLPVIRWSDADFE</sequence>
<dbReference type="PANTHER" id="PTHR42825:SF2">
    <property type="entry name" value="BRANCHED-CHAIN-AMINO-ACID AMINOTRANSFERASE 3, CHLOROPLASTIC-RELATED"/>
    <property type="match status" value="1"/>
</dbReference>
<dbReference type="SUPFAM" id="SSF56752">
    <property type="entry name" value="D-aminoacid aminotransferase-like PLP-dependent enzymes"/>
    <property type="match status" value="1"/>
</dbReference>
<dbReference type="KEGG" id="pno:SNOG_01109"/>
<dbReference type="InterPro" id="IPR001544">
    <property type="entry name" value="Aminotrans_IV"/>
</dbReference>
<comment type="similarity">
    <text evidence="2">Belongs to the class-IV pyridoxal-phosphate-dependent aminotransferase family.</text>
</comment>
<dbReference type="Pfam" id="PF01063">
    <property type="entry name" value="Aminotran_4"/>
    <property type="match status" value="1"/>
</dbReference>
<dbReference type="GO" id="GO:0009081">
    <property type="term" value="P:branched-chain amino acid metabolic process"/>
    <property type="evidence" value="ECO:0007669"/>
    <property type="project" value="InterPro"/>
</dbReference>
<keyword evidence="5" id="KW-0663">Pyridoxal phosphate</keyword>
<evidence type="ECO:0000256" key="6">
    <source>
        <dbReference type="PIRSR" id="PIRSR006468-1"/>
    </source>
</evidence>
<dbReference type="STRING" id="321614.Q0V4F5"/>
<dbReference type="AlphaFoldDB" id="Q0V4F5"/>
<dbReference type="HOGENOM" id="CLU_031922_1_0_1"/>
<evidence type="ECO:0000256" key="3">
    <source>
        <dbReference type="ARBA" id="ARBA00022576"/>
    </source>
</evidence>
<dbReference type="PIRSF" id="PIRSF006468">
    <property type="entry name" value="BCAT1"/>
    <property type="match status" value="1"/>
</dbReference>
<dbReference type="GeneID" id="5967907"/>
<dbReference type="Gene3D" id="3.20.10.10">
    <property type="entry name" value="D-amino Acid Aminotransferase, subunit A, domain 2"/>
    <property type="match status" value="1"/>
</dbReference>
<dbReference type="InterPro" id="IPR036038">
    <property type="entry name" value="Aminotransferase-like"/>
</dbReference>
<keyword evidence="3" id="KW-0032">Aminotransferase</keyword>
<evidence type="ECO:0000313" key="8">
    <source>
        <dbReference type="Proteomes" id="UP000001055"/>
    </source>
</evidence>
<dbReference type="InterPro" id="IPR043132">
    <property type="entry name" value="BCAT-like_C"/>
</dbReference>
<evidence type="ECO:0000256" key="2">
    <source>
        <dbReference type="ARBA" id="ARBA00009320"/>
    </source>
</evidence>
<name>Q0V4F5_PHANO</name>
<proteinExistence type="inferred from homology"/>
<dbReference type="PANTHER" id="PTHR42825">
    <property type="entry name" value="AMINO ACID AMINOTRANSFERASE"/>
    <property type="match status" value="1"/>
</dbReference>
<dbReference type="RefSeq" id="XP_001791766.1">
    <property type="nucleotide sequence ID" value="XM_001791714.1"/>
</dbReference>
<evidence type="ECO:0000313" key="7">
    <source>
        <dbReference type="EMBL" id="EAT92604.2"/>
    </source>
</evidence>
<reference evidence="8" key="1">
    <citation type="journal article" date="2007" name="Plant Cell">
        <title>Dothideomycete-plant interactions illuminated by genome sequencing and EST analysis of the wheat pathogen Stagonospora nodorum.</title>
        <authorList>
            <person name="Hane J.K."/>
            <person name="Lowe R.G."/>
            <person name="Solomon P.S."/>
            <person name="Tan K.C."/>
            <person name="Schoch C.L."/>
            <person name="Spatafora J.W."/>
            <person name="Crous P.W."/>
            <person name="Kodira C."/>
            <person name="Birren B.W."/>
            <person name="Galagan J.E."/>
            <person name="Torriani S.F."/>
            <person name="McDonald B.A."/>
            <person name="Oliver R.P."/>
        </authorList>
    </citation>
    <scope>NUCLEOTIDE SEQUENCE [LARGE SCALE GENOMIC DNA]</scope>
    <source>
        <strain evidence="8">SN15 / ATCC MYA-4574 / FGSC 10173</strain>
    </source>
</reference>
<evidence type="ECO:0000256" key="1">
    <source>
        <dbReference type="ARBA" id="ARBA00001933"/>
    </source>
</evidence>
<dbReference type="FunFam" id="3.30.470.10:FF:000045">
    <property type="entry name" value="Uncharacterized protein"/>
    <property type="match status" value="1"/>
</dbReference>
<organism evidence="7 8">
    <name type="scientific">Phaeosphaeria nodorum (strain SN15 / ATCC MYA-4574 / FGSC 10173)</name>
    <name type="common">Glume blotch fungus</name>
    <name type="synonym">Parastagonospora nodorum</name>
    <dbReference type="NCBI Taxonomy" id="321614"/>
    <lineage>
        <taxon>Eukaryota</taxon>
        <taxon>Fungi</taxon>
        <taxon>Dikarya</taxon>
        <taxon>Ascomycota</taxon>
        <taxon>Pezizomycotina</taxon>
        <taxon>Dothideomycetes</taxon>
        <taxon>Pleosporomycetidae</taxon>
        <taxon>Pleosporales</taxon>
        <taxon>Pleosporineae</taxon>
        <taxon>Phaeosphaeriaceae</taxon>
        <taxon>Parastagonospora</taxon>
    </lineage>
</organism>
<dbReference type="Proteomes" id="UP000001055">
    <property type="component" value="Unassembled WGS sequence"/>
</dbReference>
<dbReference type="Gene3D" id="3.30.470.10">
    <property type="match status" value="1"/>
</dbReference>
<dbReference type="InterPro" id="IPR005786">
    <property type="entry name" value="B_amino_transII"/>
</dbReference>